<name>A0ABQ1ZHC1_9BACL</name>
<organism evidence="2 3">
    <name type="scientific">Paenibacillus silvae</name>
    <dbReference type="NCBI Taxonomy" id="1325358"/>
    <lineage>
        <taxon>Bacteria</taxon>
        <taxon>Bacillati</taxon>
        <taxon>Bacillota</taxon>
        <taxon>Bacilli</taxon>
        <taxon>Bacillales</taxon>
        <taxon>Paenibacillaceae</taxon>
        <taxon>Paenibacillus</taxon>
    </lineage>
</organism>
<comment type="caution">
    <text evidence="2">The sequence shown here is derived from an EMBL/GenBank/DDBJ whole genome shotgun (WGS) entry which is preliminary data.</text>
</comment>
<dbReference type="EMBL" id="BMFU01000005">
    <property type="protein sequence ID" value="GGH61832.1"/>
    <property type="molecule type" value="Genomic_DNA"/>
</dbReference>
<evidence type="ECO:0000313" key="3">
    <source>
        <dbReference type="Proteomes" id="UP000652153"/>
    </source>
</evidence>
<dbReference type="Proteomes" id="UP000652153">
    <property type="component" value="Unassembled WGS sequence"/>
</dbReference>
<feature type="region of interest" description="Disordered" evidence="1">
    <location>
        <begin position="1"/>
        <end position="20"/>
    </location>
</feature>
<evidence type="ECO:0000256" key="1">
    <source>
        <dbReference type="SAM" id="MobiDB-lite"/>
    </source>
</evidence>
<proteinExistence type="predicted"/>
<keyword evidence="3" id="KW-1185">Reference proteome</keyword>
<gene>
    <name evidence="2" type="ORF">GCM10008014_37670</name>
</gene>
<protein>
    <submittedName>
        <fullName evidence="2">Uncharacterized protein</fullName>
    </submittedName>
</protein>
<reference evidence="3" key="1">
    <citation type="journal article" date="2019" name="Int. J. Syst. Evol. Microbiol.">
        <title>The Global Catalogue of Microorganisms (GCM) 10K type strain sequencing project: providing services to taxonomists for standard genome sequencing and annotation.</title>
        <authorList>
            <consortium name="The Broad Institute Genomics Platform"/>
            <consortium name="The Broad Institute Genome Sequencing Center for Infectious Disease"/>
            <person name="Wu L."/>
            <person name="Ma J."/>
        </authorList>
    </citation>
    <scope>NUCLEOTIDE SEQUENCE [LARGE SCALE GENOMIC DNA]</scope>
    <source>
        <strain evidence="3">CGMCC 1.12770</strain>
    </source>
</reference>
<sequence length="71" mass="7496">MDESEIGAAAAGDTEASSSAPPRIVGITLANFIVYSSFPDQILIKSDYAYLGWLSVCIGQGGVWSLDEKRG</sequence>
<accession>A0ABQ1ZHC1</accession>
<evidence type="ECO:0000313" key="2">
    <source>
        <dbReference type="EMBL" id="GGH61832.1"/>
    </source>
</evidence>